<evidence type="ECO:0000313" key="2">
    <source>
        <dbReference type="Proteomes" id="UP001060085"/>
    </source>
</evidence>
<proteinExistence type="predicted"/>
<keyword evidence="2" id="KW-1185">Reference proteome</keyword>
<reference evidence="2" key="1">
    <citation type="journal article" date="2023" name="Nat. Plants">
        <title>Single-cell RNA sequencing provides a high-resolution roadmap for understanding the multicellular compartmentation of specialized metabolism.</title>
        <authorList>
            <person name="Sun S."/>
            <person name="Shen X."/>
            <person name="Li Y."/>
            <person name="Li Y."/>
            <person name="Wang S."/>
            <person name="Li R."/>
            <person name="Zhang H."/>
            <person name="Shen G."/>
            <person name="Guo B."/>
            <person name="Wei J."/>
            <person name="Xu J."/>
            <person name="St-Pierre B."/>
            <person name="Chen S."/>
            <person name="Sun C."/>
        </authorList>
    </citation>
    <scope>NUCLEOTIDE SEQUENCE [LARGE SCALE GENOMIC DNA]</scope>
</reference>
<sequence length="161" mass="18817">MDNHIFLSHTVKPPSQFKGELVVFFDIEEINSLTTRFNLCNWEVFIRPSVHGKFYILGFKGSFTIGWLDSRHVLIHFDLEEDYMRLWLKGSWSLQEYPMRVFKWSGNFQLSIEPSVILAWISPEAGKEHKQHDAPTFFRGDKRITWAPKDKDISASATVLP</sequence>
<evidence type="ECO:0000313" key="1">
    <source>
        <dbReference type="EMBL" id="KAI5649549.1"/>
    </source>
</evidence>
<name>A0ACB9ZPC0_CATRO</name>
<accession>A0ACB9ZPC0</accession>
<protein>
    <submittedName>
        <fullName evidence="1">Uncharacterized protein</fullName>
    </submittedName>
</protein>
<gene>
    <name evidence="1" type="ORF">M9H77_35554</name>
</gene>
<dbReference type="EMBL" id="CM044708">
    <property type="protein sequence ID" value="KAI5649549.1"/>
    <property type="molecule type" value="Genomic_DNA"/>
</dbReference>
<dbReference type="Proteomes" id="UP001060085">
    <property type="component" value="Linkage Group LG08"/>
</dbReference>
<comment type="caution">
    <text evidence="1">The sequence shown here is derived from an EMBL/GenBank/DDBJ whole genome shotgun (WGS) entry which is preliminary data.</text>
</comment>
<organism evidence="1 2">
    <name type="scientific">Catharanthus roseus</name>
    <name type="common">Madagascar periwinkle</name>
    <name type="synonym">Vinca rosea</name>
    <dbReference type="NCBI Taxonomy" id="4058"/>
    <lineage>
        <taxon>Eukaryota</taxon>
        <taxon>Viridiplantae</taxon>
        <taxon>Streptophyta</taxon>
        <taxon>Embryophyta</taxon>
        <taxon>Tracheophyta</taxon>
        <taxon>Spermatophyta</taxon>
        <taxon>Magnoliopsida</taxon>
        <taxon>eudicotyledons</taxon>
        <taxon>Gunneridae</taxon>
        <taxon>Pentapetalae</taxon>
        <taxon>asterids</taxon>
        <taxon>lamiids</taxon>
        <taxon>Gentianales</taxon>
        <taxon>Apocynaceae</taxon>
        <taxon>Rauvolfioideae</taxon>
        <taxon>Vinceae</taxon>
        <taxon>Catharanthinae</taxon>
        <taxon>Catharanthus</taxon>
    </lineage>
</organism>